<evidence type="ECO:0000256" key="1">
    <source>
        <dbReference type="SAM" id="MobiDB-lite"/>
    </source>
</evidence>
<keyword evidence="4" id="KW-1185">Reference proteome</keyword>
<dbReference type="EMBL" id="CQAZ01000002">
    <property type="protein sequence ID" value="CNH05779.1"/>
    <property type="molecule type" value="Genomic_DNA"/>
</dbReference>
<feature type="region of interest" description="Disordered" evidence="1">
    <location>
        <begin position="9"/>
        <end position="41"/>
    </location>
</feature>
<proteinExistence type="predicted"/>
<evidence type="ECO:0000313" key="2">
    <source>
        <dbReference type="EMBL" id="CNH05779.1"/>
    </source>
</evidence>
<reference evidence="3 4" key="3">
    <citation type="submission" date="2015-03" db="EMBL/GenBank/DDBJ databases">
        <authorList>
            <consortium name="Pathogen Informatics"/>
            <person name="Murphy D."/>
        </authorList>
    </citation>
    <scope>NUCLEOTIDE SEQUENCE [LARGE SCALE GENOMIC DNA]</scope>
    <source>
        <strain evidence="4">type strain: CIP110230</strain>
        <strain evidence="3">Type strain: CIP110230</strain>
    </source>
</reference>
<accession>A0A0T9NG43</accession>
<evidence type="ECO:0000313" key="4">
    <source>
        <dbReference type="Proteomes" id="UP000044625"/>
    </source>
</evidence>
<evidence type="ECO:0000313" key="3">
    <source>
        <dbReference type="EMBL" id="CRY64504.1"/>
    </source>
</evidence>
<name>A0A0T9NG43_9GAMM</name>
<feature type="compositionally biased region" description="Basic and acidic residues" evidence="1">
    <location>
        <begin position="29"/>
        <end position="41"/>
    </location>
</feature>
<protein>
    <submittedName>
        <fullName evidence="2">Uncharacterized protein</fullName>
    </submittedName>
</protein>
<sequence>MNYIYPIDFKMQEGGKQEDPDELTPVSDSDDKSAGSRFERC</sequence>
<reference evidence="5" key="2">
    <citation type="submission" date="2015-03" db="EMBL/GenBank/DDBJ databases">
        <authorList>
            <consortium name="Pathogen Informatics"/>
        </authorList>
    </citation>
    <scope>NUCLEOTIDE SEQUENCE [LARGE SCALE GENOMIC DNA]</scope>
    <source>
        <strain evidence="5">A125KOH2</strain>
    </source>
</reference>
<dbReference type="Proteomes" id="UP000045840">
    <property type="component" value="Unassembled WGS sequence"/>
</dbReference>
<dbReference type="AlphaFoldDB" id="A0A0T9NG43"/>
<dbReference type="STRING" id="1288385.ERS137968_00780"/>
<dbReference type="Proteomes" id="UP000044625">
    <property type="component" value="Unassembled WGS sequence"/>
</dbReference>
<gene>
    <name evidence="2" type="ORF">ERS008529_00202</name>
    <name evidence="3" type="ORF">ERS137968_00780</name>
</gene>
<dbReference type="EMBL" id="CWJL01000003">
    <property type="protein sequence ID" value="CRY64504.1"/>
    <property type="molecule type" value="Genomic_DNA"/>
</dbReference>
<evidence type="ECO:0000313" key="5">
    <source>
        <dbReference type="Proteomes" id="UP000045840"/>
    </source>
</evidence>
<reference evidence="2" key="1">
    <citation type="submission" date="2015-03" db="EMBL/GenBank/DDBJ databases">
        <authorList>
            <person name="Murphy D."/>
        </authorList>
    </citation>
    <scope>NUCLEOTIDE SEQUENCE [LARGE SCALE GENOMIC DNA]</scope>
    <source>
        <strain evidence="2">A125KOH2</strain>
    </source>
</reference>
<organism evidence="2 5">
    <name type="scientific">Yersinia pekkanenii</name>
    <dbReference type="NCBI Taxonomy" id="1288385"/>
    <lineage>
        <taxon>Bacteria</taxon>
        <taxon>Pseudomonadati</taxon>
        <taxon>Pseudomonadota</taxon>
        <taxon>Gammaproteobacteria</taxon>
        <taxon>Enterobacterales</taxon>
        <taxon>Yersiniaceae</taxon>
        <taxon>Yersinia</taxon>
    </lineage>
</organism>